<comment type="subcellular location">
    <subcellularLocation>
        <location evidence="2">Cytoplasm</location>
    </subcellularLocation>
</comment>
<accession>A0A7C2P1J6</accession>
<dbReference type="SUPFAM" id="SSF81301">
    <property type="entry name" value="Nucleotidyltransferase"/>
    <property type="match status" value="1"/>
</dbReference>
<dbReference type="HAMAP" id="MF_01477">
    <property type="entry name" value="Iojap_RsfS"/>
    <property type="match status" value="1"/>
</dbReference>
<dbReference type="InterPro" id="IPR004394">
    <property type="entry name" value="Iojap/RsfS/C7orf30"/>
</dbReference>
<reference evidence="3" key="1">
    <citation type="journal article" date="2020" name="mSystems">
        <title>Genome- and Community-Level Interaction Insights into Carbon Utilization and Element Cycling Functions of Hydrothermarchaeota in Hydrothermal Sediment.</title>
        <authorList>
            <person name="Zhou Z."/>
            <person name="Liu Y."/>
            <person name="Xu W."/>
            <person name="Pan J."/>
            <person name="Luo Z.H."/>
            <person name="Li M."/>
        </authorList>
    </citation>
    <scope>NUCLEOTIDE SEQUENCE [LARGE SCALE GENOMIC DNA]</scope>
    <source>
        <strain evidence="3">SpSt-34</strain>
    </source>
</reference>
<organism evidence="3">
    <name type="scientific">candidate division WOR-3 bacterium</name>
    <dbReference type="NCBI Taxonomy" id="2052148"/>
    <lineage>
        <taxon>Bacteria</taxon>
        <taxon>Bacteria division WOR-3</taxon>
    </lineage>
</organism>
<comment type="similarity">
    <text evidence="1 2">Belongs to the Iojap/RsfS family.</text>
</comment>
<sequence length="126" mass="15001">MANSEKEFSPFVRRACEVLFDKKAEDIKIIEVGKFIPQITNYFIIATANSTEHMNALKKHLEDELALMGARLHHSEGSKNSRWMLLDYDDFIIHIMLEEAREFYRLEELWGDAPRWTYEETFKRED</sequence>
<dbReference type="AlphaFoldDB" id="A0A7C2P1J6"/>
<dbReference type="PANTHER" id="PTHR21043">
    <property type="entry name" value="IOJAP SUPERFAMILY ORTHOLOG"/>
    <property type="match status" value="1"/>
</dbReference>
<comment type="caution">
    <text evidence="3">The sequence shown here is derived from an EMBL/GenBank/DDBJ whole genome shotgun (WGS) entry which is preliminary data.</text>
</comment>
<comment type="subunit">
    <text evidence="2">Interacts with ribosomal protein uL14 (rplN).</text>
</comment>
<proteinExistence type="inferred from homology"/>
<evidence type="ECO:0000313" key="3">
    <source>
        <dbReference type="EMBL" id="HEN27931.1"/>
    </source>
</evidence>
<name>A0A7C2P1J6_UNCW3</name>
<evidence type="ECO:0000256" key="1">
    <source>
        <dbReference type="ARBA" id="ARBA00010574"/>
    </source>
</evidence>
<comment type="function">
    <text evidence="2">Functions as a ribosomal silencing factor. Interacts with ribosomal protein uL14 (rplN), blocking formation of intersubunit bridge B8. Prevents association of the 30S and 50S ribosomal subunits and the formation of functional ribosomes, thus repressing translation.</text>
</comment>
<keyword evidence="2" id="KW-0678">Repressor</keyword>
<dbReference type="GO" id="GO:0042256">
    <property type="term" value="P:cytosolic ribosome assembly"/>
    <property type="evidence" value="ECO:0007669"/>
    <property type="project" value="UniProtKB-UniRule"/>
</dbReference>
<dbReference type="GO" id="GO:0043023">
    <property type="term" value="F:ribosomal large subunit binding"/>
    <property type="evidence" value="ECO:0007669"/>
    <property type="project" value="TreeGrafter"/>
</dbReference>
<keyword evidence="2" id="KW-0963">Cytoplasm</keyword>
<dbReference type="NCBIfam" id="TIGR00090">
    <property type="entry name" value="rsfS_iojap_ybeB"/>
    <property type="match status" value="1"/>
</dbReference>
<dbReference type="EMBL" id="DSOL01000135">
    <property type="protein sequence ID" value="HEN27931.1"/>
    <property type="molecule type" value="Genomic_DNA"/>
</dbReference>
<protein>
    <recommendedName>
        <fullName evidence="2">Ribosomal silencing factor RsfS</fullName>
    </recommendedName>
</protein>
<dbReference type="InterPro" id="IPR043519">
    <property type="entry name" value="NT_sf"/>
</dbReference>
<dbReference type="PANTHER" id="PTHR21043:SF0">
    <property type="entry name" value="MITOCHONDRIAL ASSEMBLY OF RIBOSOMAL LARGE SUBUNIT PROTEIN 1"/>
    <property type="match status" value="1"/>
</dbReference>
<dbReference type="Gene3D" id="3.30.460.10">
    <property type="entry name" value="Beta Polymerase, domain 2"/>
    <property type="match status" value="1"/>
</dbReference>
<dbReference type="Pfam" id="PF02410">
    <property type="entry name" value="RsfS"/>
    <property type="match status" value="1"/>
</dbReference>
<keyword evidence="2" id="KW-0810">Translation regulation</keyword>
<gene>
    <name evidence="2 3" type="primary">rsfS</name>
    <name evidence="3" type="ORF">ENQ77_04615</name>
</gene>
<evidence type="ECO:0000256" key="2">
    <source>
        <dbReference type="HAMAP-Rule" id="MF_01477"/>
    </source>
</evidence>
<dbReference type="GO" id="GO:0005737">
    <property type="term" value="C:cytoplasm"/>
    <property type="evidence" value="ECO:0007669"/>
    <property type="project" value="UniProtKB-SubCell"/>
</dbReference>
<dbReference type="GO" id="GO:0090071">
    <property type="term" value="P:negative regulation of ribosome biogenesis"/>
    <property type="evidence" value="ECO:0007669"/>
    <property type="project" value="UniProtKB-UniRule"/>
</dbReference>
<dbReference type="GO" id="GO:0017148">
    <property type="term" value="P:negative regulation of translation"/>
    <property type="evidence" value="ECO:0007669"/>
    <property type="project" value="UniProtKB-UniRule"/>
</dbReference>